<accession>A0A383EAW1</accession>
<evidence type="ECO:0000313" key="1">
    <source>
        <dbReference type="EMBL" id="SVE53510.1"/>
    </source>
</evidence>
<organism evidence="1">
    <name type="scientific">marine metagenome</name>
    <dbReference type="NCBI Taxonomy" id="408172"/>
    <lineage>
        <taxon>unclassified sequences</taxon>
        <taxon>metagenomes</taxon>
        <taxon>ecological metagenomes</taxon>
    </lineage>
</organism>
<gene>
    <name evidence="1" type="ORF">METZ01_LOCUS506364</name>
</gene>
<name>A0A383EAW1_9ZZZZ</name>
<sequence length="82" mass="9420">MTRRNQTRQVESIKEKLAQCGSEAKAKKIQRYFSEPESIITQGAMAADLRRVITEFHQENAEFSPDQVLKISEALLKKAFYS</sequence>
<dbReference type="EMBL" id="UINC01224058">
    <property type="protein sequence ID" value="SVE53510.1"/>
    <property type="molecule type" value="Genomic_DNA"/>
</dbReference>
<proteinExistence type="predicted"/>
<reference evidence="1" key="1">
    <citation type="submission" date="2018-05" db="EMBL/GenBank/DDBJ databases">
        <authorList>
            <person name="Lanie J.A."/>
            <person name="Ng W.-L."/>
            <person name="Kazmierczak K.M."/>
            <person name="Andrzejewski T.M."/>
            <person name="Davidsen T.M."/>
            <person name="Wayne K.J."/>
            <person name="Tettelin H."/>
            <person name="Glass J.I."/>
            <person name="Rusch D."/>
            <person name="Podicherti R."/>
            <person name="Tsui H.-C.T."/>
            <person name="Winkler M.E."/>
        </authorList>
    </citation>
    <scope>NUCLEOTIDE SEQUENCE</scope>
</reference>
<feature type="non-terminal residue" evidence="1">
    <location>
        <position position="82"/>
    </location>
</feature>
<protein>
    <submittedName>
        <fullName evidence="1">Uncharacterized protein</fullName>
    </submittedName>
</protein>
<dbReference type="AlphaFoldDB" id="A0A383EAW1"/>
<dbReference type="Gene3D" id="1.25.10.90">
    <property type="match status" value="1"/>
</dbReference>